<dbReference type="NCBIfam" id="TIGR00644">
    <property type="entry name" value="recJ"/>
    <property type="match status" value="1"/>
</dbReference>
<dbReference type="RefSeq" id="WP_186853901.1">
    <property type="nucleotide sequence ID" value="NZ_JACOPG010000001.1"/>
</dbReference>
<dbReference type="InterPro" id="IPR003156">
    <property type="entry name" value="DHHA1_dom"/>
</dbReference>
<gene>
    <name evidence="10" type="primary">recJ</name>
    <name evidence="10" type="ORF">H8R94_03450</name>
</gene>
<dbReference type="InterPro" id="IPR041122">
    <property type="entry name" value="RecJ_OB"/>
</dbReference>
<dbReference type="Gene3D" id="3.10.310.30">
    <property type="match status" value="1"/>
</dbReference>
<accession>A0ABR7GE02</accession>
<feature type="domain" description="DDH" evidence="7">
    <location>
        <begin position="77"/>
        <end position="217"/>
    </location>
</feature>
<evidence type="ECO:0000256" key="3">
    <source>
        <dbReference type="ARBA" id="ARBA00022722"/>
    </source>
</evidence>
<dbReference type="InterPro" id="IPR051673">
    <property type="entry name" value="SSDNA_exonuclease_RecJ"/>
</dbReference>
<keyword evidence="6" id="KW-0175">Coiled coil</keyword>
<evidence type="ECO:0000256" key="4">
    <source>
        <dbReference type="ARBA" id="ARBA00022801"/>
    </source>
</evidence>
<organism evidence="10 11">
    <name type="scientific">Roseburia lenta</name>
    <dbReference type="NCBI Taxonomy" id="2763061"/>
    <lineage>
        <taxon>Bacteria</taxon>
        <taxon>Bacillati</taxon>
        <taxon>Bacillota</taxon>
        <taxon>Clostridia</taxon>
        <taxon>Lachnospirales</taxon>
        <taxon>Lachnospiraceae</taxon>
        <taxon>Roseburia</taxon>
    </lineage>
</organism>
<reference evidence="10 11" key="1">
    <citation type="submission" date="2020-08" db="EMBL/GenBank/DDBJ databases">
        <title>Genome public.</title>
        <authorList>
            <person name="Liu C."/>
            <person name="Sun Q."/>
        </authorList>
    </citation>
    <scope>NUCLEOTIDE SEQUENCE [LARGE SCALE GENOMIC DNA]</scope>
    <source>
        <strain evidence="10 11">NSJ-9</strain>
    </source>
</reference>
<evidence type="ECO:0000259" key="7">
    <source>
        <dbReference type="Pfam" id="PF01368"/>
    </source>
</evidence>
<keyword evidence="3" id="KW-0540">Nuclease</keyword>
<dbReference type="GO" id="GO:0004527">
    <property type="term" value="F:exonuclease activity"/>
    <property type="evidence" value="ECO:0007669"/>
    <property type="project" value="UniProtKB-KW"/>
</dbReference>
<keyword evidence="5 10" id="KW-0269">Exonuclease</keyword>
<keyword evidence="11" id="KW-1185">Reference proteome</keyword>
<name>A0ABR7GE02_9FIRM</name>
<protein>
    <recommendedName>
        <fullName evidence="2">Single-stranded-DNA-specific exonuclease RecJ</fullName>
    </recommendedName>
</protein>
<sequence>MAKWLMYSKRADFTAMGKKYQIDPVVARILVNRDLTEDAAITAFLHPSEKDLGDGKALKDMDVAVALLQKAIKEKKKIRIIGDYDIDGIQATYILHQGLLRLGAIVDYAIPDRIEDGYGVNIRLMEKCVADGIGLVITCDNGIAAADAIAYAKEAGIEVIVTDHHEVPYEMVEGKKVYHLPPADAVVDPKREDCMYPCKKLCGAVVAWKVIWVLYEAAGIARQEAMRFMENAAFATIGDVMELVEENRTIVALGIDRLRHTKNLGMQTLIARCDLAPEDISAYHVGFVLGPCLNASGRLDSATKALELLEAEDIESAAGLAETLRQLNEERKVMTEQGVAQAIAQIEQAADADAPVLVIYLPQVHESVAGIIAGRIRERYERPTFILVDAADGNGAKGSGRSVEGFSMYDEMCKCKELFSKFGGHPMAAGLSLPVENIDAFRTAINANTQMTKEEMQTLIHIDVPMPFSYISEELIGQLERLEPFGNGNPKPVFAQKNVCILRKMPIGKQKQFLRLTLQGEDGSRMEGLYFGERTVLEEIEGERGCITITYYPQINDFRGRRSLQIVISNVC</sequence>
<evidence type="ECO:0000313" key="11">
    <source>
        <dbReference type="Proteomes" id="UP000643810"/>
    </source>
</evidence>
<evidence type="ECO:0000256" key="5">
    <source>
        <dbReference type="ARBA" id="ARBA00022839"/>
    </source>
</evidence>
<comment type="similarity">
    <text evidence="1">Belongs to the RecJ family.</text>
</comment>
<dbReference type="EMBL" id="JACOPG010000001">
    <property type="protein sequence ID" value="MBC5685679.1"/>
    <property type="molecule type" value="Genomic_DNA"/>
</dbReference>
<dbReference type="InterPro" id="IPR038763">
    <property type="entry name" value="DHH_sf"/>
</dbReference>
<dbReference type="InterPro" id="IPR001667">
    <property type="entry name" value="DDH_dom"/>
</dbReference>
<proteinExistence type="inferred from homology"/>
<evidence type="ECO:0000259" key="8">
    <source>
        <dbReference type="Pfam" id="PF02272"/>
    </source>
</evidence>
<evidence type="ECO:0000256" key="1">
    <source>
        <dbReference type="ARBA" id="ARBA00005915"/>
    </source>
</evidence>
<feature type="domain" description="DHHA1" evidence="8">
    <location>
        <begin position="354"/>
        <end position="447"/>
    </location>
</feature>
<dbReference type="Proteomes" id="UP000643810">
    <property type="component" value="Unassembled WGS sequence"/>
</dbReference>
<dbReference type="PANTHER" id="PTHR30255:SF2">
    <property type="entry name" value="SINGLE-STRANDED-DNA-SPECIFIC EXONUCLEASE RECJ"/>
    <property type="match status" value="1"/>
</dbReference>
<dbReference type="Pfam" id="PF01368">
    <property type="entry name" value="DHH"/>
    <property type="match status" value="1"/>
</dbReference>
<evidence type="ECO:0000259" key="9">
    <source>
        <dbReference type="Pfam" id="PF17768"/>
    </source>
</evidence>
<dbReference type="SUPFAM" id="SSF64182">
    <property type="entry name" value="DHH phosphoesterases"/>
    <property type="match status" value="1"/>
</dbReference>
<dbReference type="Pfam" id="PF02272">
    <property type="entry name" value="DHHA1"/>
    <property type="match status" value="1"/>
</dbReference>
<dbReference type="PANTHER" id="PTHR30255">
    <property type="entry name" value="SINGLE-STRANDED-DNA-SPECIFIC EXONUCLEASE RECJ"/>
    <property type="match status" value="1"/>
</dbReference>
<evidence type="ECO:0000256" key="2">
    <source>
        <dbReference type="ARBA" id="ARBA00019841"/>
    </source>
</evidence>
<evidence type="ECO:0000256" key="6">
    <source>
        <dbReference type="SAM" id="Coils"/>
    </source>
</evidence>
<dbReference type="Gene3D" id="3.90.1640.30">
    <property type="match status" value="1"/>
</dbReference>
<feature type="coiled-coil region" evidence="6">
    <location>
        <begin position="292"/>
        <end position="337"/>
    </location>
</feature>
<evidence type="ECO:0000313" key="10">
    <source>
        <dbReference type="EMBL" id="MBC5685679.1"/>
    </source>
</evidence>
<comment type="caution">
    <text evidence="10">The sequence shown here is derived from an EMBL/GenBank/DDBJ whole genome shotgun (WGS) entry which is preliminary data.</text>
</comment>
<dbReference type="Pfam" id="PF17768">
    <property type="entry name" value="RecJ_OB"/>
    <property type="match status" value="1"/>
</dbReference>
<feature type="domain" description="RecJ OB" evidence="9">
    <location>
        <begin position="462"/>
        <end position="569"/>
    </location>
</feature>
<dbReference type="InterPro" id="IPR004610">
    <property type="entry name" value="RecJ"/>
</dbReference>
<keyword evidence="4" id="KW-0378">Hydrolase</keyword>